<dbReference type="NCBIfam" id="TIGR01179">
    <property type="entry name" value="galE"/>
    <property type="match status" value="1"/>
</dbReference>
<comment type="similarity">
    <text evidence="4 9">Belongs to the NAD(P)-dependent epimerase/dehydratase family.</text>
</comment>
<dbReference type="EC" id="5.1.3.2" evidence="5 9"/>
<comment type="pathway">
    <text evidence="3 9">Carbohydrate metabolism; galactose metabolism.</text>
</comment>
<dbReference type="EMBL" id="LXEU01000039">
    <property type="protein sequence ID" value="OAT54107.1"/>
    <property type="molecule type" value="Genomic_DNA"/>
</dbReference>
<comment type="cofactor">
    <cofactor evidence="2 9">
        <name>NAD(+)</name>
        <dbReference type="ChEBI" id="CHEBI:57540"/>
    </cofactor>
</comment>
<gene>
    <name evidence="11" type="ORF">M989_01719</name>
</gene>
<evidence type="ECO:0000256" key="6">
    <source>
        <dbReference type="ARBA" id="ARBA00018569"/>
    </source>
</evidence>
<name>A0A1B7K1S8_9ENTR</name>
<comment type="catalytic activity">
    <reaction evidence="1 9">
        <text>UDP-alpha-D-glucose = UDP-alpha-D-galactose</text>
        <dbReference type="Rhea" id="RHEA:22168"/>
        <dbReference type="ChEBI" id="CHEBI:58885"/>
        <dbReference type="ChEBI" id="CHEBI:66914"/>
        <dbReference type="EC" id="5.1.3.2"/>
    </reaction>
</comment>
<evidence type="ECO:0000256" key="3">
    <source>
        <dbReference type="ARBA" id="ARBA00004947"/>
    </source>
</evidence>
<keyword evidence="8 9" id="KW-0413">Isomerase</keyword>
<dbReference type="Gene3D" id="3.90.25.10">
    <property type="entry name" value="UDP-galactose 4-epimerase, domain 1"/>
    <property type="match status" value="1"/>
</dbReference>
<protein>
    <recommendedName>
        <fullName evidence="6 9">UDP-glucose 4-epimerase</fullName>
        <ecNumber evidence="5 9">5.1.3.2</ecNumber>
    </recommendedName>
</protein>
<dbReference type="AlphaFoldDB" id="A0A1B7K1S8"/>
<dbReference type="Pfam" id="PF16363">
    <property type="entry name" value="GDP_Man_Dehyd"/>
    <property type="match status" value="1"/>
</dbReference>
<evidence type="ECO:0000256" key="5">
    <source>
        <dbReference type="ARBA" id="ARBA00013189"/>
    </source>
</evidence>
<keyword evidence="7 9" id="KW-0520">NAD</keyword>
<dbReference type="GO" id="GO:0005829">
    <property type="term" value="C:cytosol"/>
    <property type="evidence" value="ECO:0007669"/>
    <property type="project" value="TreeGrafter"/>
</dbReference>
<dbReference type="RefSeq" id="WP_064544352.1">
    <property type="nucleotide sequence ID" value="NZ_LXEU01000039.1"/>
</dbReference>
<proteinExistence type="inferred from homology"/>
<dbReference type="PANTHER" id="PTHR43725:SF47">
    <property type="entry name" value="UDP-GLUCOSE 4-EPIMERASE"/>
    <property type="match status" value="1"/>
</dbReference>
<evidence type="ECO:0000313" key="11">
    <source>
        <dbReference type="EMBL" id="OAT54107.1"/>
    </source>
</evidence>
<evidence type="ECO:0000256" key="8">
    <source>
        <dbReference type="ARBA" id="ARBA00023235"/>
    </source>
</evidence>
<keyword evidence="9" id="KW-0119">Carbohydrate metabolism</keyword>
<dbReference type="GO" id="GO:0006012">
    <property type="term" value="P:galactose metabolic process"/>
    <property type="evidence" value="ECO:0007669"/>
    <property type="project" value="UniProtKB-UniPathway"/>
</dbReference>
<dbReference type="GO" id="GO:0003978">
    <property type="term" value="F:UDP-glucose 4-epimerase activity"/>
    <property type="evidence" value="ECO:0007669"/>
    <property type="project" value="UniProtKB-UniRule"/>
</dbReference>
<dbReference type="InterPro" id="IPR005886">
    <property type="entry name" value="UDP_G4E"/>
</dbReference>
<dbReference type="CDD" id="cd05247">
    <property type="entry name" value="UDP_G4E_1_SDR_e"/>
    <property type="match status" value="1"/>
</dbReference>
<evidence type="ECO:0000256" key="7">
    <source>
        <dbReference type="ARBA" id="ARBA00023027"/>
    </source>
</evidence>
<evidence type="ECO:0000259" key="10">
    <source>
        <dbReference type="Pfam" id="PF16363"/>
    </source>
</evidence>
<evidence type="ECO:0000256" key="1">
    <source>
        <dbReference type="ARBA" id="ARBA00000083"/>
    </source>
</evidence>
<evidence type="ECO:0000256" key="2">
    <source>
        <dbReference type="ARBA" id="ARBA00001911"/>
    </source>
</evidence>
<reference evidence="11 12" key="1">
    <citation type="submission" date="2016-04" db="EMBL/GenBank/DDBJ databases">
        <title>ATOL: Assembling a taxonomically balanced genome-scale reconstruction of the evolutionary history of the Enterobacteriaceae.</title>
        <authorList>
            <person name="Plunkett G.III."/>
            <person name="Neeno-Eckwall E.C."/>
            <person name="Glasner J.D."/>
            <person name="Perna N.T."/>
        </authorList>
    </citation>
    <scope>NUCLEOTIDE SEQUENCE [LARGE SCALE GENOMIC DNA]</scope>
    <source>
        <strain evidence="11 12">ATCC 51603</strain>
    </source>
</reference>
<dbReference type="SUPFAM" id="SSF51735">
    <property type="entry name" value="NAD(P)-binding Rossmann-fold domains"/>
    <property type="match status" value="1"/>
</dbReference>
<dbReference type="NCBIfam" id="NF007956">
    <property type="entry name" value="PRK10675.1"/>
    <property type="match status" value="1"/>
</dbReference>
<comment type="subunit">
    <text evidence="9">Homodimer.</text>
</comment>
<sequence>MLILVTGGAGYIGSHTAVSLLENNYDVVVLDNLCNSSDESLKVVEELTGKKVIFYQGDIRDKKILSLIFENHSIDAVIHFAALKSVGESNSIPLTYYSNNITGTLVLLECMQEYSVNKFIFSSSATVYGSNSSQPSTEDDEIGGATNPYGSSKVMMECILKDFSRSQSDISIISLRYFNPTGAHPSGMLGEDPNGIPSNLIPYVANVAQEKYPLLTIYGADYPTKDGTGVRDYIHVMDLAFGHVKALNYIFSNSVSYEVYNLGTGQGYSVMEVISMFKDITGKEIPYVIRDRRQGDVAESWASPDRAKEKLKWEATKGLREMLEDVWRWQTMNPTGYHRT</sequence>
<dbReference type="Gene3D" id="3.40.50.720">
    <property type="entry name" value="NAD(P)-binding Rossmann-like Domain"/>
    <property type="match status" value="1"/>
</dbReference>
<evidence type="ECO:0000256" key="4">
    <source>
        <dbReference type="ARBA" id="ARBA00007637"/>
    </source>
</evidence>
<dbReference type="PANTHER" id="PTHR43725">
    <property type="entry name" value="UDP-GLUCOSE 4-EPIMERASE"/>
    <property type="match status" value="1"/>
</dbReference>
<keyword evidence="12" id="KW-1185">Reference proteome</keyword>
<evidence type="ECO:0000313" key="12">
    <source>
        <dbReference type="Proteomes" id="UP000078386"/>
    </source>
</evidence>
<dbReference type="PATRIC" id="fig|1354264.4.peg.1789"/>
<organism evidence="11 12">
    <name type="scientific">Kluyvera georgiana ATCC 51603</name>
    <dbReference type="NCBI Taxonomy" id="1354264"/>
    <lineage>
        <taxon>Bacteria</taxon>
        <taxon>Pseudomonadati</taxon>
        <taxon>Pseudomonadota</taxon>
        <taxon>Gammaproteobacteria</taxon>
        <taxon>Enterobacterales</taxon>
        <taxon>Enterobacteriaceae</taxon>
        <taxon>Kluyvera</taxon>
    </lineage>
</organism>
<feature type="domain" description="NAD(P)-binding" evidence="10">
    <location>
        <begin position="4"/>
        <end position="325"/>
    </location>
</feature>
<comment type="caution">
    <text evidence="11">The sequence shown here is derived from an EMBL/GenBank/DDBJ whole genome shotgun (WGS) entry which is preliminary data.</text>
</comment>
<dbReference type="InterPro" id="IPR016040">
    <property type="entry name" value="NAD(P)-bd_dom"/>
</dbReference>
<evidence type="ECO:0000256" key="9">
    <source>
        <dbReference type="RuleBase" id="RU366046"/>
    </source>
</evidence>
<dbReference type="Proteomes" id="UP000078386">
    <property type="component" value="Unassembled WGS sequence"/>
</dbReference>
<dbReference type="UniPathway" id="UPA00214"/>
<accession>A0A1B7K1S8</accession>
<dbReference type="InterPro" id="IPR036291">
    <property type="entry name" value="NAD(P)-bd_dom_sf"/>
</dbReference>